<dbReference type="GO" id="GO:0005886">
    <property type="term" value="C:plasma membrane"/>
    <property type="evidence" value="ECO:0007669"/>
    <property type="project" value="UniProtKB-SubCell"/>
</dbReference>
<dbReference type="EMBL" id="NTRR01000016">
    <property type="protein sequence ID" value="PFE15777.1"/>
    <property type="molecule type" value="Genomic_DNA"/>
</dbReference>
<evidence type="ECO:0000256" key="4">
    <source>
        <dbReference type="ARBA" id="ARBA00022692"/>
    </source>
</evidence>
<name>A0A2A9A0Z9_BACCE</name>
<evidence type="ECO:0000256" key="5">
    <source>
        <dbReference type="ARBA" id="ARBA00022989"/>
    </source>
</evidence>
<dbReference type="PANTHER" id="PTHR43266">
    <property type="entry name" value="MACROLIDE-EFFLUX PROTEIN"/>
    <property type="match status" value="1"/>
</dbReference>
<keyword evidence="6 7" id="KW-0472">Membrane</keyword>
<evidence type="ECO:0000256" key="6">
    <source>
        <dbReference type="ARBA" id="ARBA00023136"/>
    </source>
</evidence>
<dbReference type="SUPFAM" id="SSF103473">
    <property type="entry name" value="MFS general substrate transporter"/>
    <property type="match status" value="1"/>
</dbReference>
<evidence type="ECO:0000256" key="3">
    <source>
        <dbReference type="ARBA" id="ARBA00022475"/>
    </source>
</evidence>
<evidence type="ECO:0000313" key="9">
    <source>
        <dbReference type="EMBL" id="PFE15777.1"/>
    </source>
</evidence>
<dbReference type="PANTHER" id="PTHR43266:SF8">
    <property type="entry name" value="MACROLIDE-EFFLUX PROTEIN"/>
    <property type="match status" value="1"/>
</dbReference>
<feature type="transmembrane region" description="Helical" evidence="7">
    <location>
        <begin position="240"/>
        <end position="262"/>
    </location>
</feature>
<dbReference type="GO" id="GO:0022857">
    <property type="term" value="F:transmembrane transporter activity"/>
    <property type="evidence" value="ECO:0007669"/>
    <property type="project" value="InterPro"/>
</dbReference>
<dbReference type="PROSITE" id="PS50850">
    <property type="entry name" value="MFS"/>
    <property type="match status" value="1"/>
</dbReference>
<feature type="transmembrane region" description="Helical" evidence="7">
    <location>
        <begin position="305"/>
        <end position="327"/>
    </location>
</feature>
<keyword evidence="3" id="KW-1003">Cell membrane</keyword>
<feature type="transmembrane region" description="Helical" evidence="7">
    <location>
        <begin position="366"/>
        <end position="389"/>
    </location>
</feature>
<reference evidence="9 10" key="1">
    <citation type="submission" date="2017-09" db="EMBL/GenBank/DDBJ databases">
        <title>Large-scale bioinformatics analysis of Bacillus genomes uncovers conserved roles of natural products in bacterial physiology.</title>
        <authorList>
            <consortium name="Agbiome Team Llc"/>
            <person name="Bleich R.M."/>
            <person name="Grubbs K.J."/>
            <person name="Santa Maria K.C."/>
            <person name="Allen S.E."/>
            <person name="Farag S."/>
            <person name="Shank E.A."/>
            <person name="Bowers A."/>
        </authorList>
    </citation>
    <scope>NUCLEOTIDE SEQUENCE [LARGE SCALE GENOMIC DNA]</scope>
    <source>
        <strain evidence="9 10">AFS022681</strain>
    </source>
</reference>
<comment type="caution">
    <text evidence="9">The sequence shown here is derived from an EMBL/GenBank/DDBJ whole genome shotgun (WGS) entry which is preliminary data.</text>
</comment>
<feature type="transmembrane region" description="Helical" evidence="7">
    <location>
        <begin position="395"/>
        <end position="414"/>
    </location>
</feature>
<comment type="subcellular location">
    <subcellularLocation>
        <location evidence="1">Cell membrane</location>
        <topology evidence="1">Multi-pass membrane protein</topology>
    </subcellularLocation>
</comment>
<keyword evidence="5 7" id="KW-1133">Transmembrane helix</keyword>
<gene>
    <name evidence="9" type="ORF">CN307_11850</name>
</gene>
<evidence type="ECO:0000313" key="10">
    <source>
        <dbReference type="Proteomes" id="UP000220032"/>
    </source>
</evidence>
<feature type="transmembrane region" description="Helical" evidence="7">
    <location>
        <begin position="274"/>
        <end position="293"/>
    </location>
</feature>
<accession>A0A2A9A0Z9</accession>
<feature type="domain" description="Major facilitator superfamily (MFS) profile" evidence="8">
    <location>
        <begin position="20"/>
        <end position="419"/>
    </location>
</feature>
<dbReference type="Gene3D" id="1.20.1250.20">
    <property type="entry name" value="MFS general substrate transporter like domains"/>
    <property type="match status" value="1"/>
</dbReference>
<keyword evidence="2" id="KW-0813">Transport</keyword>
<feature type="transmembrane region" description="Helical" evidence="7">
    <location>
        <begin position="100"/>
        <end position="120"/>
    </location>
</feature>
<evidence type="ECO:0000256" key="1">
    <source>
        <dbReference type="ARBA" id="ARBA00004651"/>
    </source>
</evidence>
<proteinExistence type="predicted"/>
<evidence type="ECO:0000256" key="2">
    <source>
        <dbReference type="ARBA" id="ARBA00022448"/>
    </source>
</evidence>
<evidence type="ECO:0000259" key="8">
    <source>
        <dbReference type="PROSITE" id="PS50850"/>
    </source>
</evidence>
<dbReference type="InterPro" id="IPR011701">
    <property type="entry name" value="MFS"/>
</dbReference>
<dbReference type="CDD" id="cd06173">
    <property type="entry name" value="MFS_MefA_like"/>
    <property type="match status" value="1"/>
</dbReference>
<feature type="transmembrane region" description="Helical" evidence="7">
    <location>
        <begin position="21"/>
        <end position="47"/>
    </location>
</feature>
<dbReference type="Proteomes" id="UP000220032">
    <property type="component" value="Unassembled WGS sequence"/>
</dbReference>
<evidence type="ECO:0000256" key="7">
    <source>
        <dbReference type="SAM" id="Phobius"/>
    </source>
</evidence>
<dbReference type="InterPro" id="IPR036259">
    <property type="entry name" value="MFS_trans_sf"/>
</dbReference>
<feature type="transmembrane region" description="Helical" evidence="7">
    <location>
        <begin position="169"/>
        <end position="194"/>
    </location>
</feature>
<dbReference type="InterPro" id="IPR020846">
    <property type="entry name" value="MFS_dom"/>
</dbReference>
<feature type="transmembrane region" description="Helical" evidence="7">
    <location>
        <begin position="333"/>
        <end position="354"/>
    </location>
</feature>
<sequence>MSRERIRSMKEMLQLFRNKVYARFFLANILERLGSMIAGISLMFYLLDQYGKQPVYATMTQIMMALPALIFFLLVGTVVDRFDRQRICTVSNICCSLCNIGILISLYYGMIILVFIFLFLENACIQFFSPSEQSMIQGVVESDQYGAAAGVNQMVNSLYALFGVGIATMVYWTFGIYGSILVNTLTFIMSGILIQTISISEKVRLPNGRTKWKEVNLKMLITEFQEGIKYIYQNDTLKKLLLGFIVFGLLNGILSVSITYILKYKLAPATYESLAMVGGVVGGISLLIGSIVATSIGKKYAPKSIIVFGMAGSGVFFGMCYFVNYVWSFYVCIAFATFFLPSINVAIMGWMYEIVEESFMGRVQSLLSPLTTGFQLLSLGAIAMLFPKWISADTLYIILFGLLFFVTCLYQAILPSGKKRVQNIADEM</sequence>
<feature type="transmembrane region" description="Helical" evidence="7">
    <location>
        <begin position="59"/>
        <end position="79"/>
    </location>
</feature>
<organism evidence="9 10">
    <name type="scientific">Bacillus cereus</name>
    <dbReference type="NCBI Taxonomy" id="1396"/>
    <lineage>
        <taxon>Bacteria</taxon>
        <taxon>Bacillati</taxon>
        <taxon>Bacillota</taxon>
        <taxon>Bacilli</taxon>
        <taxon>Bacillales</taxon>
        <taxon>Bacillaceae</taxon>
        <taxon>Bacillus</taxon>
        <taxon>Bacillus cereus group</taxon>
    </lineage>
</organism>
<protein>
    <submittedName>
        <fullName evidence="9">MFS transporter</fullName>
    </submittedName>
</protein>
<keyword evidence="4 7" id="KW-0812">Transmembrane</keyword>
<dbReference type="Pfam" id="PF07690">
    <property type="entry name" value="MFS_1"/>
    <property type="match status" value="1"/>
</dbReference>
<dbReference type="AlphaFoldDB" id="A0A2A9A0Z9"/>